<evidence type="ECO:0000313" key="6">
    <source>
        <dbReference type="EMBL" id="RUS70141.1"/>
    </source>
</evidence>
<dbReference type="Pfam" id="PF00822">
    <property type="entry name" value="PMP22_Claudin"/>
    <property type="match status" value="1"/>
</dbReference>
<comment type="caution">
    <text evidence="6">The sequence shown here is derived from an EMBL/GenBank/DDBJ whole genome shotgun (WGS) entry which is preliminary data.</text>
</comment>
<feature type="transmembrane region" description="Helical" evidence="5">
    <location>
        <begin position="147"/>
        <end position="169"/>
    </location>
</feature>
<dbReference type="PANTHER" id="PTHR21284">
    <property type="entry name" value="EG:80H7.2 PROTEIN"/>
    <property type="match status" value="1"/>
</dbReference>
<feature type="transmembrane region" description="Helical" evidence="5">
    <location>
        <begin position="104"/>
        <end position="127"/>
    </location>
</feature>
<dbReference type="Proteomes" id="UP000271974">
    <property type="component" value="Unassembled WGS sequence"/>
</dbReference>
<evidence type="ECO:0000256" key="1">
    <source>
        <dbReference type="ARBA" id="ARBA00004141"/>
    </source>
</evidence>
<evidence type="ECO:0000256" key="4">
    <source>
        <dbReference type="ARBA" id="ARBA00023136"/>
    </source>
</evidence>
<comment type="subcellular location">
    <subcellularLocation>
        <location evidence="1">Membrane</location>
        <topology evidence="1">Multi-pass membrane protein</topology>
    </subcellularLocation>
</comment>
<keyword evidence="7" id="KW-1185">Reference proteome</keyword>
<dbReference type="EMBL" id="RQTK01001481">
    <property type="protein sequence ID" value="RUS70141.1"/>
    <property type="molecule type" value="Genomic_DNA"/>
</dbReference>
<keyword evidence="3 5" id="KW-1133">Transmembrane helix</keyword>
<gene>
    <name evidence="6" type="ORF">EGW08_022094</name>
</gene>
<organism evidence="6 7">
    <name type="scientific">Elysia chlorotica</name>
    <name type="common">Eastern emerald elysia</name>
    <name type="synonym">Sea slug</name>
    <dbReference type="NCBI Taxonomy" id="188477"/>
    <lineage>
        <taxon>Eukaryota</taxon>
        <taxon>Metazoa</taxon>
        <taxon>Spiralia</taxon>
        <taxon>Lophotrochozoa</taxon>
        <taxon>Mollusca</taxon>
        <taxon>Gastropoda</taxon>
        <taxon>Heterobranchia</taxon>
        <taxon>Euthyneura</taxon>
        <taxon>Panpulmonata</taxon>
        <taxon>Sacoglossa</taxon>
        <taxon>Placobranchoidea</taxon>
        <taxon>Plakobranchidae</taxon>
        <taxon>Elysia</taxon>
    </lineage>
</organism>
<proteinExistence type="predicted"/>
<keyword evidence="2 5" id="KW-0812">Transmembrane</keyword>
<dbReference type="AlphaFoldDB" id="A0A433SLS1"/>
<protein>
    <recommendedName>
        <fullName evidence="8">Claudin</fullName>
    </recommendedName>
</protein>
<evidence type="ECO:0008006" key="8">
    <source>
        <dbReference type="Google" id="ProtNLM"/>
    </source>
</evidence>
<evidence type="ECO:0000256" key="2">
    <source>
        <dbReference type="ARBA" id="ARBA00022692"/>
    </source>
</evidence>
<dbReference type="PANTHER" id="PTHR21284:SF12">
    <property type="entry name" value="EG:80H7.2 PROTEIN"/>
    <property type="match status" value="1"/>
</dbReference>
<dbReference type="GO" id="GO:0016020">
    <property type="term" value="C:membrane"/>
    <property type="evidence" value="ECO:0007669"/>
    <property type="project" value="UniProtKB-SubCell"/>
</dbReference>
<dbReference type="OrthoDB" id="10557827at2759"/>
<reference evidence="6 7" key="1">
    <citation type="submission" date="2019-01" db="EMBL/GenBank/DDBJ databases">
        <title>A draft genome assembly of the solar-powered sea slug Elysia chlorotica.</title>
        <authorList>
            <person name="Cai H."/>
            <person name="Li Q."/>
            <person name="Fang X."/>
            <person name="Li J."/>
            <person name="Curtis N.E."/>
            <person name="Altenburger A."/>
            <person name="Shibata T."/>
            <person name="Feng M."/>
            <person name="Maeda T."/>
            <person name="Schwartz J.A."/>
            <person name="Shigenobu S."/>
            <person name="Lundholm N."/>
            <person name="Nishiyama T."/>
            <person name="Yang H."/>
            <person name="Hasebe M."/>
            <person name="Li S."/>
            <person name="Pierce S.K."/>
            <person name="Wang J."/>
        </authorList>
    </citation>
    <scope>NUCLEOTIDE SEQUENCE [LARGE SCALE GENOMIC DNA]</scope>
    <source>
        <strain evidence="6">EC2010</strain>
        <tissue evidence="6">Whole organism of an adult</tissue>
    </source>
</reference>
<evidence type="ECO:0000256" key="3">
    <source>
        <dbReference type="ARBA" id="ARBA00022989"/>
    </source>
</evidence>
<name>A0A433SLS1_ELYCH</name>
<evidence type="ECO:0000256" key="5">
    <source>
        <dbReference type="SAM" id="Phobius"/>
    </source>
</evidence>
<evidence type="ECO:0000313" key="7">
    <source>
        <dbReference type="Proteomes" id="UP000271974"/>
    </source>
</evidence>
<feature type="transmembrane region" description="Helical" evidence="5">
    <location>
        <begin position="72"/>
        <end position="92"/>
    </location>
</feature>
<dbReference type="Gene3D" id="1.20.140.150">
    <property type="match status" value="1"/>
</dbReference>
<sequence length="171" mass="18133">MSFKPLILIAAGVLALGNLLHIIGLATTEWITTMVATSVGTYEVTIGLFRGCAQNICADLEDVPDWLKACKAMAILGMLVGLGVLALTGYILALRLMNKEIPRLLGILSLLGAVMSCVMILICVIVFAEEAKDMMKNRGIDDHDFGYSFALSIAGALIILIGGCIAFAASR</sequence>
<accession>A0A433SLS1</accession>
<keyword evidence="4 5" id="KW-0472">Membrane</keyword>
<dbReference type="InterPro" id="IPR004031">
    <property type="entry name" value="PMP22/EMP/MP20/Claudin"/>
</dbReference>